<evidence type="ECO:0000313" key="1">
    <source>
        <dbReference type="EMBL" id="GFZ03408.1"/>
    </source>
</evidence>
<sequence>MNSQEEEIKYLAHDVNEPGHYLIKGELIHLLIIGGEVHLDQIFFYRNSPSHHRGLRTQNLARNRLGQAAFSRNKWPHRAFARPLLVLAFFAYNSGATCFPLDPSSKALFLDGNSESSSWGHFSEITTPLVDEVAAFSAIVLAS</sequence>
<accession>A0A7J0FZQ8</accession>
<proteinExistence type="predicted"/>
<keyword evidence="2" id="KW-1185">Reference proteome</keyword>
<protein>
    <submittedName>
        <fullName evidence="1">Uncharacterized protein</fullName>
    </submittedName>
</protein>
<organism evidence="1 2">
    <name type="scientific">Actinidia rufa</name>
    <dbReference type="NCBI Taxonomy" id="165716"/>
    <lineage>
        <taxon>Eukaryota</taxon>
        <taxon>Viridiplantae</taxon>
        <taxon>Streptophyta</taxon>
        <taxon>Embryophyta</taxon>
        <taxon>Tracheophyta</taxon>
        <taxon>Spermatophyta</taxon>
        <taxon>Magnoliopsida</taxon>
        <taxon>eudicotyledons</taxon>
        <taxon>Gunneridae</taxon>
        <taxon>Pentapetalae</taxon>
        <taxon>asterids</taxon>
        <taxon>Ericales</taxon>
        <taxon>Actinidiaceae</taxon>
        <taxon>Actinidia</taxon>
    </lineage>
</organism>
<gene>
    <name evidence="1" type="ORF">Acr_16g0000320</name>
</gene>
<name>A0A7J0FZQ8_9ERIC</name>
<comment type="caution">
    <text evidence="1">The sequence shown here is derived from an EMBL/GenBank/DDBJ whole genome shotgun (WGS) entry which is preliminary data.</text>
</comment>
<reference evidence="1 2" key="1">
    <citation type="submission" date="2019-07" db="EMBL/GenBank/DDBJ databases">
        <title>De Novo Assembly of kiwifruit Actinidia rufa.</title>
        <authorList>
            <person name="Sugita-Konishi S."/>
            <person name="Sato K."/>
            <person name="Mori E."/>
            <person name="Abe Y."/>
            <person name="Kisaki G."/>
            <person name="Hamano K."/>
            <person name="Suezawa K."/>
            <person name="Otani M."/>
            <person name="Fukuda T."/>
            <person name="Manabe T."/>
            <person name="Gomi K."/>
            <person name="Tabuchi M."/>
            <person name="Akimitsu K."/>
            <person name="Kataoka I."/>
        </authorList>
    </citation>
    <scope>NUCLEOTIDE SEQUENCE [LARGE SCALE GENOMIC DNA]</scope>
    <source>
        <strain evidence="2">cv. Fuchu</strain>
    </source>
</reference>
<dbReference type="EMBL" id="BJWL01000016">
    <property type="protein sequence ID" value="GFZ03408.1"/>
    <property type="molecule type" value="Genomic_DNA"/>
</dbReference>
<dbReference type="Proteomes" id="UP000585474">
    <property type="component" value="Unassembled WGS sequence"/>
</dbReference>
<evidence type="ECO:0000313" key="2">
    <source>
        <dbReference type="Proteomes" id="UP000585474"/>
    </source>
</evidence>
<dbReference type="AlphaFoldDB" id="A0A7J0FZQ8"/>